<organism evidence="3 4">
    <name type="scientific">Pneumocystis murina (strain B123)</name>
    <name type="common">Mouse pneumocystis pneumonia agent</name>
    <name type="synonym">Pneumocystis carinii f. sp. muris</name>
    <dbReference type="NCBI Taxonomy" id="1069680"/>
    <lineage>
        <taxon>Eukaryota</taxon>
        <taxon>Fungi</taxon>
        <taxon>Dikarya</taxon>
        <taxon>Ascomycota</taxon>
        <taxon>Taphrinomycotina</taxon>
        <taxon>Pneumocystomycetes</taxon>
        <taxon>Pneumocystaceae</taxon>
        <taxon>Pneumocystis</taxon>
    </lineage>
</organism>
<evidence type="ECO:0000259" key="2">
    <source>
        <dbReference type="PROSITE" id="PS50829"/>
    </source>
</evidence>
<comment type="caution">
    <text evidence="3">The sequence shown here is derived from an EMBL/GenBank/DDBJ whole genome shotgun (WGS) entry which is preliminary data.</text>
</comment>
<dbReference type="InterPro" id="IPR035445">
    <property type="entry name" value="GYF-like_dom_sf"/>
</dbReference>
<dbReference type="AlphaFoldDB" id="M7NIF2"/>
<proteinExistence type="predicted"/>
<dbReference type="OrthoDB" id="48509at2759"/>
<reference evidence="4" key="1">
    <citation type="journal article" date="2016" name="Nat. Commun.">
        <title>Genome analysis of three Pneumocystis species reveals adaptation mechanisms to life exclusively in mammalian hosts.</title>
        <authorList>
            <person name="Ma L."/>
            <person name="Chen Z."/>
            <person name="Huang D.W."/>
            <person name="Kutty G."/>
            <person name="Ishihara M."/>
            <person name="Wang H."/>
            <person name="Abouelleil A."/>
            <person name="Bishop L."/>
            <person name="Davey E."/>
            <person name="Deng R."/>
            <person name="Deng X."/>
            <person name="Fan L."/>
            <person name="Fantoni G."/>
            <person name="Fitzgerald M."/>
            <person name="Gogineni E."/>
            <person name="Goldberg J.M."/>
            <person name="Handley G."/>
            <person name="Hu X."/>
            <person name="Huber C."/>
            <person name="Jiao X."/>
            <person name="Jones K."/>
            <person name="Levin J.Z."/>
            <person name="Liu Y."/>
            <person name="Macdonald P."/>
            <person name="Melnikov A."/>
            <person name="Raley C."/>
            <person name="Sassi M."/>
            <person name="Sherman B.T."/>
            <person name="Song X."/>
            <person name="Sykes S."/>
            <person name="Tran B."/>
            <person name="Walsh L."/>
            <person name="Xia Y."/>
            <person name="Yang J."/>
            <person name="Young S."/>
            <person name="Zeng Q."/>
            <person name="Zheng X."/>
            <person name="Stephens R."/>
            <person name="Nusbaum C."/>
            <person name="Birren B.W."/>
            <person name="Azadi P."/>
            <person name="Lempicki R.A."/>
            <person name="Cuomo C.A."/>
            <person name="Kovacs J.A."/>
        </authorList>
    </citation>
    <scope>NUCLEOTIDE SEQUENCE [LARGE SCALE GENOMIC DNA]</scope>
    <source>
        <strain evidence="4">B123</strain>
    </source>
</reference>
<feature type="compositionally biased region" description="Polar residues" evidence="1">
    <location>
        <begin position="875"/>
        <end position="886"/>
    </location>
</feature>
<evidence type="ECO:0000313" key="4">
    <source>
        <dbReference type="Proteomes" id="UP000011958"/>
    </source>
</evidence>
<dbReference type="GO" id="GO:0005829">
    <property type="term" value="C:cytosol"/>
    <property type="evidence" value="ECO:0007669"/>
    <property type="project" value="TreeGrafter"/>
</dbReference>
<name>M7NIF2_PNEMU</name>
<dbReference type="PROSITE" id="PS50829">
    <property type="entry name" value="GYF"/>
    <property type="match status" value="1"/>
</dbReference>
<feature type="domain" description="GYF" evidence="2">
    <location>
        <begin position="417"/>
        <end position="465"/>
    </location>
</feature>
<dbReference type="Gene3D" id="3.30.1490.40">
    <property type="match status" value="1"/>
</dbReference>
<dbReference type="GeneID" id="19896875"/>
<sequence>MTTQNSMRFGPEWMRQGPHNNVPEGSTSFEVIQNKQQNEKNRQENISYLSSPSLSLQTSNTSKSPSTPSPGLLRYSKEFLLSIWKDMFMSEKGISKPSELNQFSQISSDEIITPVSLSEMSEDEKKLFIGPVNSEKKRRNLELVNNMVHGNAHFYTNRAYSPRNERFINSSRFDQKTRNKEVYEGFRNPRIQKSREYFSNTFSSEFWTPSSLRTNSETLTNNILSNENNETLPSSIKSEHSELRNVYTKENRNISLSKGIADLSISQINTPFLSSGTIRSPVESIGSIPGRNISRLQSLGMFESQSSSKISPTSTSSFQYDDSDDVLKEAMEHISEDKDKSLENFQNKLNTNLDINKSLENIQKEKTQFLGLFTPSDSSSLNKNSKIEKLFENSQQSNFSQPSPLQPPSRTPIMPDKLNWLYKDPMGVTQGPFSGLKMQDWYNAGFFQLTLLVKQVNDEDFEPLSSLIARVGNQKEPFLSPFYSKSQAISPVENFYDTVNGWNSPGQGSKLDHHLPGTTALGHIDSATPTTPGWNRQTQFPKSFSFGSNLPPEQHNSLESRKQEEYLMHHKKDMFQQQRLTQLAIQRQKLQNIQKQTQNQQERPMQVNFLRQTETFPLKSTKSTTSESIVRNKPLDEINISRIDKETPEFVPHFNKTAEEKLPNLDPVLSFVNTEQSDLLNFTRNSSEIIFSKPETIQFTNSNNIQKQPFQKKNEIYLKSSNANQILKQPLIKQKEPQKTQMHSVTPWANVLDDIKDISLREAQESEVKDSQNSTQEIFLNSEYSEKVNSIKKETHPIINNLPKTSAWGLPSSIPENSSDSISTHNLSSVWQSPGIPVKKSLTEIQEEQNMKANKYQKQLNINTMAASLSSKNHTNLLKKPSQSPWITVGPNGRSISRPSPVASSPRTNIDSSGVKPGNLEINQKKSNVSKFHIIQPINQSSNSTNSNISGNSAKNSSNDFFNWCKKSLKALNPGINLEDFLQMLMSLPVEPSQETIEIISDSIYANSAILDGRRFAEEFVKRRLENISLDNEALEKNIAIQSWTDALKSQKQKESEWNSTFKIVSNKKNKKRN</sequence>
<dbReference type="HOGENOM" id="CLU_287156_0_0_1"/>
<dbReference type="OMA" id="KESEWNS"/>
<dbReference type="PANTHER" id="PTHR14445:SF36">
    <property type="entry name" value="FI03272P-RELATED"/>
    <property type="match status" value="1"/>
</dbReference>
<dbReference type="Pfam" id="PF02213">
    <property type="entry name" value="GYF"/>
    <property type="match status" value="1"/>
</dbReference>
<gene>
    <name evidence="3" type="ORF">PNEG_03188</name>
</gene>
<dbReference type="SUPFAM" id="SSF55277">
    <property type="entry name" value="GYF domain"/>
    <property type="match status" value="1"/>
</dbReference>
<protein>
    <recommendedName>
        <fullName evidence="2">GYF domain-containing protein</fullName>
    </recommendedName>
</protein>
<dbReference type="InterPro" id="IPR003169">
    <property type="entry name" value="GYF"/>
</dbReference>
<feature type="region of interest" description="Disordered" evidence="1">
    <location>
        <begin position="875"/>
        <end position="920"/>
    </location>
</feature>
<dbReference type="RefSeq" id="XP_007875251.1">
    <property type="nucleotide sequence ID" value="XM_007877060.1"/>
</dbReference>
<dbReference type="PANTHER" id="PTHR14445">
    <property type="entry name" value="GRB10 INTERACTING GYF PROTEIN"/>
    <property type="match status" value="1"/>
</dbReference>
<keyword evidence="4" id="KW-1185">Reference proteome</keyword>
<dbReference type="SMART" id="SM00444">
    <property type="entry name" value="GYF"/>
    <property type="match status" value="1"/>
</dbReference>
<dbReference type="InterPro" id="IPR051640">
    <property type="entry name" value="GRB10-interact_GYF"/>
</dbReference>
<evidence type="ECO:0000313" key="3">
    <source>
        <dbReference type="EMBL" id="EMR08348.1"/>
    </source>
</evidence>
<dbReference type="Proteomes" id="UP000011958">
    <property type="component" value="Unassembled WGS sequence"/>
</dbReference>
<evidence type="ECO:0000256" key="1">
    <source>
        <dbReference type="SAM" id="MobiDB-lite"/>
    </source>
</evidence>
<feature type="region of interest" description="Disordered" evidence="1">
    <location>
        <begin position="1"/>
        <end position="27"/>
    </location>
</feature>
<feature type="compositionally biased region" description="Polar residues" evidence="1">
    <location>
        <begin position="894"/>
        <end position="912"/>
    </location>
</feature>
<dbReference type="VEuPathDB" id="FungiDB:PNEG_03188"/>
<accession>M7NIF2</accession>
<dbReference type="eggNOG" id="KOG1862">
    <property type="taxonomic scope" value="Eukaryota"/>
</dbReference>
<dbReference type="EMBL" id="AFWA02000010">
    <property type="protein sequence ID" value="EMR08348.1"/>
    <property type="molecule type" value="Genomic_DNA"/>
</dbReference>
<dbReference type="STRING" id="1069680.M7NIF2"/>